<accession>A0A6J5ZUY0</accession>
<name>A0A6J5ZUY0_9ZZZZ</name>
<evidence type="ECO:0000259" key="1">
    <source>
        <dbReference type="Pfam" id="PF08242"/>
    </source>
</evidence>
<dbReference type="SUPFAM" id="SSF53335">
    <property type="entry name" value="S-adenosyl-L-methionine-dependent methyltransferases"/>
    <property type="match status" value="1"/>
</dbReference>
<reference evidence="2" key="1">
    <citation type="submission" date="2020-05" db="EMBL/GenBank/DDBJ databases">
        <authorList>
            <person name="Chiriac C."/>
            <person name="Salcher M."/>
            <person name="Ghai R."/>
            <person name="Kavagutti S V."/>
        </authorList>
    </citation>
    <scope>NUCLEOTIDE SEQUENCE</scope>
</reference>
<dbReference type="Gene3D" id="3.40.50.150">
    <property type="entry name" value="Vaccinia Virus protein VP39"/>
    <property type="match status" value="1"/>
</dbReference>
<dbReference type="EMBL" id="CAESAO010000130">
    <property type="protein sequence ID" value="CAB4346201.1"/>
    <property type="molecule type" value="Genomic_DNA"/>
</dbReference>
<evidence type="ECO:0000313" key="2">
    <source>
        <dbReference type="EMBL" id="CAB4346201.1"/>
    </source>
</evidence>
<feature type="domain" description="Methyltransferase type 12" evidence="1">
    <location>
        <begin position="61"/>
        <end position="153"/>
    </location>
</feature>
<dbReference type="CDD" id="cd02440">
    <property type="entry name" value="AdoMet_MTases"/>
    <property type="match status" value="1"/>
</dbReference>
<dbReference type="InterPro" id="IPR013217">
    <property type="entry name" value="Methyltransf_12"/>
</dbReference>
<dbReference type="Pfam" id="PF08242">
    <property type="entry name" value="Methyltransf_12"/>
    <property type="match status" value="1"/>
</dbReference>
<dbReference type="AlphaFoldDB" id="A0A6J5ZUY0"/>
<proteinExistence type="predicted"/>
<protein>
    <submittedName>
        <fullName evidence="2">Unannotated protein</fullName>
    </submittedName>
</protein>
<gene>
    <name evidence="2" type="ORF">UFOPK3522_01292</name>
</gene>
<organism evidence="2">
    <name type="scientific">freshwater metagenome</name>
    <dbReference type="NCBI Taxonomy" id="449393"/>
    <lineage>
        <taxon>unclassified sequences</taxon>
        <taxon>metagenomes</taxon>
        <taxon>ecological metagenomes</taxon>
    </lineage>
</organism>
<dbReference type="InterPro" id="IPR029063">
    <property type="entry name" value="SAM-dependent_MTases_sf"/>
</dbReference>
<sequence length="406" mass="45041">MTSDPLSDAVSSQYERWRYPEPISDLPAWLENNWQWFDPSHSHRMFWPERDDVDELDILVAGCGTNQAAVLAYTNPGARIVAIDVSEPSLDHHRDLKGKYGLDNLELRLLPIEQAGSLGRDFDLIVSTGVLHHMADPAAGMSALAGCLRIDGVAAIMLYAHYGRIGVEMLQGVFKEMGLGQDEASVAVVREVLASLPQDHPVQSYLAIAPDLGSDAGLVDTFLHGRERSYTVDQCRELVESAGLVFNDWFLKAPYYPPVSPSNASEASVAALPAEQQWSVMERIHARNGCHFFTACRADRAEPSYRIDFAAERFLDYVPSLRYRCELDGAQLSRNDWSAPLDQAQLALLRLVDGRRTIREIIAEPSACEALAQLDAAAQEKYARALFQSLWQLDFLAVGLRPGPTD</sequence>